<dbReference type="AlphaFoldDB" id="A0A1G2QIP4"/>
<dbReference type="GO" id="GO:0046872">
    <property type="term" value="F:metal ion binding"/>
    <property type="evidence" value="ECO:0007669"/>
    <property type="project" value="UniProtKB-KW"/>
</dbReference>
<dbReference type="Gene3D" id="3.40.50.300">
    <property type="entry name" value="P-loop containing nucleotide triphosphate hydrolases"/>
    <property type="match status" value="1"/>
</dbReference>
<dbReference type="GO" id="GO:0002949">
    <property type="term" value="P:tRNA threonylcarbamoyladenosine modification"/>
    <property type="evidence" value="ECO:0007669"/>
    <property type="project" value="InterPro"/>
</dbReference>
<evidence type="ECO:0000256" key="5">
    <source>
        <dbReference type="ARBA" id="ARBA00022694"/>
    </source>
</evidence>
<evidence type="ECO:0000256" key="2">
    <source>
        <dbReference type="ARBA" id="ARBA00007599"/>
    </source>
</evidence>
<comment type="similarity">
    <text evidence="2">Belongs to the TsaE family.</text>
</comment>
<organism evidence="11 12">
    <name type="scientific">Candidatus Vogelbacteria bacterium RIFOXYD2_FULL_44_9</name>
    <dbReference type="NCBI Taxonomy" id="1802441"/>
    <lineage>
        <taxon>Bacteria</taxon>
        <taxon>Candidatus Vogeliibacteriota</taxon>
    </lineage>
</organism>
<comment type="caution">
    <text evidence="11">The sequence shown here is derived from an EMBL/GenBank/DDBJ whole genome shotgun (WGS) entry which is preliminary data.</text>
</comment>
<keyword evidence="11" id="KW-0808">Transferase</keyword>
<evidence type="ECO:0000256" key="4">
    <source>
        <dbReference type="ARBA" id="ARBA00022490"/>
    </source>
</evidence>
<evidence type="ECO:0000256" key="3">
    <source>
        <dbReference type="ARBA" id="ARBA00019010"/>
    </source>
</evidence>
<dbReference type="GO" id="GO:0005737">
    <property type="term" value="C:cytoplasm"/>
    <property type="evidence" value="ECO:0007669"/>
    <property type="project" value="UniProtKB-SubCell"/>
</dbReference>
<keyword evidence="9" id="KW-0460">Magnesium</keyword>
<proteinExistence type="inferred from homology"/>
<keyword evidence="5" id="KW-0819">tRNA processing</keyword>
<dbReference type="GO" id="GO:0016740">
    <property type="term" value="F:transferase activity"/>
    <property type="evidence" value="ECO:0007669"/>
    <property type="project" value="UniProtKB-KW"/>
</dbReference>
<evidence type="ECO:0000256" key="8">
    <source>
        <dbReference type="ARBA" id="ARBA00022840"/>
    </source>
</evidence>
<keyword evidence="8" id="KW-0067">ATP-binding</keyword>
<dbReference type="PANTHER" id="PTHR33540:SF2">
    <property type="entry name" value="TRNA THREONYLCARBAMOYLADENOSINE BIOSYNTHESIS PROTEIN TSAE"/>
    <property type="match status" value="1"/>
</dbReference>
<keyword evidence="4" id="KW-0963">Cytoplasm</keyword>
<evidence type="ECO:0000313" key="11">
    <source>
        <dbReference type="EMBL" id="OHA60480.1"/>
    </source>
</evidence>
<evidence type="ECO:0000256" key="1">
    <source>
        <dbReference type="ARBA" id="ARBA00004496"/>
    </source>
</evidence>
<evidence type="ECO:0000256" key="7">
    <source>
        <dbReference type="ARBA" id="ARBA00022741"/>
    </source>
</evidence>
<keyword evidence="6" id="KW-0479">Metal-binding</keyword>
<dbReference type="EMBL" id="MHTM01000049">
    <property type="protein sequence ID" value="OHA60480.1"/>
    <property type="molecule type" value="Genomic_DNA"/>
</dbReference>
<reference evidence="11 12" key="1">
    <citation type="journal article" date="2016" name="Nat. Commun.">
        <title>Thousands of microbial genomes shed light on interconnected biogeochemical processes in an aquifer system.</title>
        <authorList>
            <person name="Anantharaman K."/>
            <person name="Brown C.T."/>
            <person name="Hug L.A."/>
            <person name="Sharon I."/>
            <person name="Castelle C.J."/>
            <person name="Probst A.J."/>
            <person name="Thomas B.C."/>
            <person name="Singh A."/>
            <person name="Wilkins M.J."/>
            <person name="Karaoz U."/>
            <person name="Brodie E.L."/>
            <person name="Williams K.H."/>
            <person name="Hubbard S.S."/>
            <person name="Banfield J.F."/>
        </authorList>
    </citation>
    <scope>NUCLEOTIDE SEQUENCE [LARGE SCALE GENOMIC DNA]</scope>
</reference>
<dbReference type="Proteomes" id="UP000177140">
    <property type="component" value="Unassembled WGS sequence"/>
</dbReference>
<name>A0A1G2QIP4_9BACT</name>
<dbReference type="PANTHER" id="PTHR33540">
    <property type="entry name" value="TRNA THREONYLCARBAMOYLADENOSINE BIOSYNTHESIS PROTEIN TSAE"/>
    <property type="match status" value="1"/>
</dbReference>
<accession>A0A1G2QIP4</accession>
<evidence type="ECO:0000256" key="9">
    <source>
        <dbReference type="ARBA" id="ARBA00022842"/>
    </source>
</evidence>
<dbReference type="SUPFAM" id="SSF52540">
    <property type="entry name" value="P-loop containing nucleoside triphosphate hydrolases"/>
    <property type="match status" value="1"/>
</dbReference>
<evidence type="ECO:0000256" key="10">
    <source>
        <dbReference type="ARBA" id="ARBA00032441"/>
    </source>
</evidence>
<dbReference type="InterPro" id="IPR003442">
    <property type="entry name" value="T6A_TsaE"/>
</dbReference>
<dbReference type="Pfam" id="PF02367">
    <property type="entry name" value="TsaE"/>
    <property type="match status" value="1"/>
</dbReference>
<evidence type="ECO:0000256" key="6">
    <source>
        <dbReference type="ARBA" id="ARBA00022723"/>
    </source>
</evidence>
<evidence type="ECO:0000313" key="12">
    <source>
        <dbReference type="Proteomes" id="UP000177140"/>
    </source>
</evidence>
<gene>
    <name evidence="11" type="ORF">A2556_01635</name>
</gene>
<keyword evidence="7" id="KW-0547">Nucleotide-binding</keyword>
<dbReference type="NCBIfam" id="TIGR00150">
    <property type="entry name" value="T6A_YjeE"/>
    <property type="match status" value="1"/>
</dbReference>
<sequence length="179" mass="19903">MDFLQIIPAPFPLDAFCYNDAMIFQSTSAEVTRAFARQVLSQVKPDSHRATILALAGELGAGKTAFTQGLASTLGIKSGVTSPTFVLSKKYKIAPARAEQTGFKQLIHFDFYRLQSAEDLKALGWSDLLTEPSNLIVVEWPERVGQTLPKWAKTINFFHKSEDERIIKAPWLKSISNIS</sequence>
<protein>
    <recommendedName>
        <fullName evidence="3">tRNA threonylcarbamoyladenosine biosynthesis protein TsaE</fullName>
    </recommendedName>
    <alternativeName>
        <fullName evidence="10">t(6)A37 threonylcarbamoyladenosine biosynthesis protein TsaE</fullName>
    </alternativeName>
</protein>
<dbReference type="InterPro" id="IPR027417">
    <property type="entry name" value="P-loop_NTPase"/>
</dbReference>
<dbReference type="GO" id="GO:0005524">
    <property type="term" value="F:ATP binding"/>
    <property type="evidence" value="ECO:0007669"/>
    <property type="project" value="UniProtKB-KW"/>
</dbReference>
<comment type="subcellular location">
    <subcellularLocation>
        <location evidence="1">Cytoplasm</location>
    </subcellularLocation>
</comment>